<name>A0A1M7HLM8_9FLAO</name>
<dbReference type="InterPro" id="IPR028082">
    <property type="entry name" value="Peripla_BP_I"/>
</dbReference>
<evidence type="ECO:0000313" key="1">
    <source>
        <dbReference type="EMBL" id="SHM29328.1"/>
    </source>
</evidence>
<gene>
    <name evidence="1" type="ORF">SAMN05444484_10535</name>
</gene>
<organism evidence="1 2">
    <name type="scientific">Flavobacterium chilense</name>
    <dbReference type="NCBI Taxonomy" id="946677"/>
    <lineage>
        <taxon>Bacteria</taxon>
        <taxon>Pseudomonadati</taxon>
        <taxon>Bacteroidota</taxon>
        <taxon>Flavobacteriia</taxon>
        <taxon>Flavobacteriales</taxon>
        <taxon>Flavobacteriaceae</taxon>
        <taxon>Flavobacterium</taxon>
    </lineage>
</organism>
<dbReference type="OrthoDB" id="947273at2"/>
<reference evidence="2" key="1">
    <citation type="submission" date="2016-11" db="EMBL/GenBank/DDBJ databases">
        <authorList>
            <person name="Varghese N."/>
            <person name="Submissions S."/>
        </authorList>
    </citation>
    <scope>NUCLEOTIDE SEQUENCE [LARGE SCALE GENOMIC DNA]</scope>
    <source>
        <strain evidence="2">DSM 24724</strain>
    </source>
</reference>
<dbReference type="SUPFAM" id="SSF53822">
    <property type="entry name" value="Periplasmic binding protein-like I"/>
    <property type="match status" value="1"/>
</dbReference>
<dbReference type="Gene3D" id="3.40.50.2300">
    <property type="match status" value="2"/>
</dbReference>
<accession>A0A1M7HLM8</accession>
<protein>
    <submittedName>
        <fullName evidence="1">Amino acid/amide ABC transporter substrate-binding protein, HAAT family</fullName>
    </submittedName>
</protein>
<dbReference type="STRING" id="946677.SAMN05444484_10535"/>
<evidence type="ECO:0000313" key="2">
    <source>
        <dbReference type="Proteomes" id="UP000184028"/>
    </source>
</evidence>
<dbReference type="EMBL" id="FRBT01000005">
    <property type="protein sequence ID" value="SHM29328.1"/>
    <property type="molecule type" value="Genomic_DNA"/>
</dbReference>
<dbReference type="RefSeq" id="WP_143155046.1">
    <property type="nucleotide sequence ID" value="NZ_FRBT01000005.1"/>
</dbReference>
<keyword evidence="2" id="KW-1185">Reference proteome</keyword>
<proteinExistence type="predicted"/>
<dbReference type="Proteomes" id="UP000184028">
    <property type="component" value="Unassembled WGS sequence"/>
</dbReference>
<sequence length="376" mass="42479">MKIALLLPRSVIYPSMSFDIMDGFKSALKKTGSLEKHEIVTANIGVGGNNREIYTCCEELLLNSTDIIVAYINPVTAEFIQPLFESTDKLLIVLDSGYHFQSFEKKLSNMYFISLEGNLCSRAIVRKAIEEGQNNFAFTCSFYDAGYRPPYTYSTALEDKGISISYNHITPLQRAEFNLGPLDEYIQQNKNVSIFTSFCGDMAEDFFRESSKLTNIASCKTYGSGFTAEELWLNKIPYPGYDWSCAIPWASNTDNKENEDFLLTMKGIKENKANIFSLLGWEAALFIQNSDGQSLDNLVINSPRGKVYMNPYTGYSEAPLYYATVTKNEETGNCLLENISEVTNLEQERKRLQYHILAAQDIASNSWFNSYACLES</sequence>
<dbReference type="AlphaFoldDB" id="A0A1M7HLM8"/>